<dbReference type="InterPro" id="IPR036388">
    <property type="entry name" value="WH-like_DNA-bd_sf"/>
</dbReference>
<evidence type="ECO:0000256" key="3">
    <source>
        <dbReference type="ARBA" id="ARBA00022833"/>
    </source>
</evidence>
<feature type="binding site" evidence="7">
    <location>
        <position position="77"/>
    </location>
    <ligand>
        <name>Zn(2+)</name>
        <dbReference type="ChEBI" id="CHEBI:29105"/>
    </ligand>
</feature>
<comment type="cofactor">
    <cofactor evidence="7">
        <name>Zn(2+)</name>
        <dbReference type="ChEBI" id="CHEBI:29105"/>
    </cofactor>
    <text evidence="7">Binds 1 zinc ion per subunit.</text>
</comment>
<dbReference type="CDD" id="cd07153">
    <property type="entry name" value="Fur_like"/>
    <property type="match status" value="1"/>
</dbReference>
<dbReference type="Proteomes" id="UP000886887">
    <property type="component" value="Unassembled WGS sequence"/>
</dbReference>
<evidence type="ECO:0000256" key="7">
    <source>
        <dbReference type="PIRSR" id="PIRSR602481-1"/>
    </source>
</evidence>
<dbReference type="AlphaFoldDB" id="A0A9D1CPT8"/>
<sequence>MNGKISRQGRQVLAVLSERRVHLTAEEIVRLLPDVGQATVYRSLEQLERLGQIRKLNLGKRSAYYEYARENHMHFVCDRCHEVIDVACDVTGVAREAGALFGHRVDRVEVTAGGLCAACIAQEQKEQQ</sequence>
<evidence type="ECO:0000256" key="2">
    <source>
        <dbReference type="ARBA" id="ARBA00022491"/>
    </source>
</evidence>
<evidence type="ECO:0000256" key="4">
    <source>
        <dbReference type="ARBA" id="ARBA00023015"/>
    </source>
</evidence>
<keyword evidence="4" id="KW-0805">Transcription regulation</keyword>
<proteinExistence type="inferred from homology"/>
<feature type="binding site" evidence="7">
    <location>
        <position position="119"/>
    </location>
    <ligand>
        <name>Zn(2+)</name>
        <dbReference type="ChEBI" id="CHEBI:29105"/>
    </ligand>
</feature>
<dbReference type="Gene3D" id="3.30.1490.190">
    <property type="match status" value="1"/>
</dbReference>
<evidence type="ECO:0000256" key="6">
    <source>
        <dbReference type="ARBA" id="ARBA00023163"/>
    </source>
</evidence>
<keyword evidence="6" id="KW-0804">Transcription</keyword>
<evidence type="ECO:0000256" key="1">
    <source>
        <dbReference type="ARBA" id="ARBA00007957"/>
    </source>
</evidence>
<feature type="binding site" evidence="7">
    <location>
        <position position="116"/>
    </location>
    <ligand>
        <name>Zn(2+)</name>
        <dbReference type="ChEBI" id="CHEBI:29105"/>
    </ligand>
</feature>
<keyword evidence="5" id="KW-0238">DNA-binding</keyword>
<dbReference type="InterPro" id="IPR002481">
    <property type="entry name" value="FUR"/>
</dbReference>
<dbReference type="GO" id="GO:0008270">
    <property type="term" value="F:zinc ion binding"/>
    <property type="evidence" value="ECO:0007669"/>
    <property type="project" value="TreeGrafter"/>
</dbReference>
<dbReference type="Gene3D" id="1.10.10.10">
    <property type="entry name" value="Winged helix-like DNA-binding domain superfamily/Winged helix DNA-binding domain"/>
    <property type="match status" value="1"/>
</dbReference>
<evidence type="ECO:0000313" key="9">
    <source>
        <dbReference type="Proteomes" id="UP000886887"/>
    </source>
</evidence>
<keyword evidence="3 7" id="KW-0862">Zinc</keyword>
<evidence type="ECO:0000256" key="5">
    <source>
        <dbReference type="ARBA" id="ARBA00023125"/>
    </source>
</evidence>
<protein>
    <submittedName>
        <fullName evidence="8">Transcriptional repressor</fullName>
    </submittedName>
</protein>
<dbReference type="EMBL" id="DVFJ01000009">
    <property type="protein sequence ID" value="HIQ71181.1"/>
    <property type="molecule type" value="Genomic_DNA"/>
</dbReference>
<keyword evidence="7" id="KW-0479">Metal-binding</keyword>
<dbReference type="InterPro" id="IPR036390">
    <property type="entry name" value="WH_DNA-bd_sf"/>
</dbReference>
<dbReference type="PANTHER" id="PTHR33202:SF7">
    <property type="entry name" value="FERRIC UPTAKE REGULATION PROTEIN"/>
    <property type="match status" value="1"/>
</dbReference>
<dbReference type="SUPFAM" id="SSF46785">
    <property type="entry name" value="Winged helix' DNA-binding domain"/>
    <property type="match status" value="1"/>
</dbReference>
<dbReference type="Pfam" id="PF01475">
    <property type="entry name" value="FUR"/>
    <property type="match status" value="1"/>
</dbReference>
<keyword evidence="2" id="KW-0678">Repressor</keyword>
<dbReference type="GO" id="GO:1900376">
    <property type="term" value="P:regulation of secondary metabolite biosynthetic process"/>
    <property type="evidence" value="ECO:0007669"/>
    <property type="project" value="TreeGrafter"/>
</dbReference>
<name>A0A9D1CPT8_9FIRM</name>
<feature type="binding site" evidence="7">
    <location>
        <position position="80"/>
    </location>
    <ligand>
        <name>Zn(2+)</name>
        <dbReference type="ChEBI" id="CHEBI:29105"/>
    </ligand>
</feature>
<comment type="similarity">
    <text evidence="1">Belongs to the Fur family.</text>
</comment>
<evidence type="ECO:0000313" key="8">
    <source>
        <dbReference type="EMBL" id="HIQ71181.1"/>
    </source>
</evidence>
<organism evidence="8 9">
    <name type="scientific">Candidatus Onthenecus intestinigallinarum</name>
    <dbReference type="NCBI Taxonomy" id="2840875"/>
    <lineage>
        <taxon>Bacteria</taxon>
        <taxon>Bacillati</taxon>
        <taxon>Bacillota</taxon>
        <taxon>Clostridia</taxon>
        <taxon>Eubacteriales</taxon>
        <taxon>Candidatus Onthenecus</taxon>
    </lineage>
</organism>
<dbReference type="GO" id="GO:0000976">
    <property type="term" value="F:transcription cis-regulatory region binding"/>
    <property type="evidence" value="ECO:0007669"/>
    <property type="project" value="TreeGrafter"/>
</dbReference>
<gene>
    <name evidence="8" type="ORF">IAB73_03100</name>
</gene>
<dbReference type="GO" id="GO:0003700">
    <property type="term" value="F:DNA-binding transcription factor activity"/>
    <property type="evidence" value="ECO:0007669"/>
    <property type="project" value="InterPro"/>
</dbReference>
<reference evidence="8" key="2">
    <citation type="journal article" date="2021" name="PeerJ">
        <title>Extensive microbial diversity within the chicken gut microbiome revealed by metagenomics and culture.</title>
        <authorList>
            <person name="Gilroy R."/>
            <person name="Ravi A."/>
            <person name="Getino M."/>
            <person name="Pursley I."/>
            <person name="Horton D.L."/>
            <person name="Alikhan N.F."/>
            <person name="Baker D."/>
            <person name="Gharbi K."/>
            <person name="Hall N."/>
            <person name="Watson M."/>
            <person name="Adriaenssens E.M."/>
            <person name="Foster-Nyarko E."/>
            <person name="Jarju S."/>
            <person name="Secka A."/>
            <person name="Antonio M."/>
            <person name="Oren A."/>
            <person name="Chaudhuri R.R."/>
            <person name="La Ragione R."/>
            <person name="Hildebrand F."/>
            <person name="Pallen M.J."/>
        </authorList>
    </citation>
    <scope>NUCLEOTIDE SEQUENCE</scope>
    <source>
        <strain evidence="8">ChiSxjej2B14-6234</strain>
    </source>
</reference>
<reference evidence="8" key="1">
    <citation type="submission" date="2020-10" db="EMBL/GenBank/DDBJ databases">
        <authorList>
            <person name="Gilroy R."/>
        </authorList>
    </citation>
    <scope>NUCLEOTIDE SEQUENCE</scope>
    <source>
        <strain evidence="8">ChiSxjej2B14-6234</strain>
    </source>
</reference>
<dbReference type="GO" id="GO:0045892">
    <property type="term" value="P:negative regulation of DNA-templated transcription"/>
    <property type="evidence" value="ECO:0007669"/>
    <property type="project" value="TreeGrafter"/>
</dbReference>
<dbReference type="PANTHER" id="PTHR33202">
    <property type="entry name" value="ZINC UPTAKE REGULATION PROTEIN"/>
    <property type="match status" value="1"/>
</dbReference>
<accession>A0A9D1CPT8</accession>
<comment type="caution">
    <text evidence="8">The sequence shown here is derived from an EMBL/GenBank/DDBJ whole genome shotgun (WGS) entry which is preliminary data.</text>
</comment>
<dbReference type="InterPro" id="IPR043135">
    <property type="entry name" value="Fur_C"/>
</dbReference>